<dbReference type="InterPro" id="IPR001304">
    <property type="entry name" value="C-type_lectin-like"/>
</dbReference>
<dbReference type="Proteomes" id="UP000008792">
    <property type="component" value="Unassembled WGS sequence"/>
</dbReference>
<dbReference type="STRING" id="7244.B4LJI4"/>
<evidence type="ECO:0000256" key="1">
    <source>
        <dbReference type="SAM" id="SignalP"/>
    </source>
</evidence>
<dbReference type="PhylomeDB" id="B4LJI4"/>
<dbReference type="OMA" id="FLYRAWH"/>
<keyword evidence="1" id="KW-0732">Signal</keyword>
<dbReference type="KEGG" id="dvi:6625888"/>
<dbReference type="Gene3D" id="3.10.100.10">
    <property type="entry name" value="Mannose-Binding Protein A, subunit A"/>
    <property type="match status" value="1"/>
</dbReference>
<feature type="domain" description="C-type lectin" evidence="2">
    <location>
        <begin position="155"/>
        <end position="288"/>
    </location>
</feature>
<dbReference type="PROSITE" id="PS50041">
    <property type="entry name" value="C_TYPE_LECTIN_2"/>
    <property type="match status" value="1"/>
</dbReference>
<evidence type="ECO:0000259" key="2">
    <source>
        <dbReference type="PROSITE" id="PS50041"/>
    </source>
</evidence>
<dbReference type="OrthoDB" id="8066719at2759"/>
<dbReference type="Pfam" id="PF00059">
    <property type="entry name" value="Lectin_C"/>
    <property type="match status" value="1"/>
</dbReference>
<dbReference type="EMBL" id="CH940648">
    <property type="protein sequence ID" value="EDW61552.1"/>
    <property type="molecule type" value="Genomic_DNA"/>
</dbReference>
<evidence type="ECO:0000313" key="3">
    <source>
        <dbReference type="EMBL" id="EDW61552.1"/>
    </source>
</evidence>
<dbReference type="SUPFAM" id="SSF56436">
    <property type="entry name" value="C-type lectin-like"/>
    <property type="match status" value="1"/>
</dbReference>
<reference evidence="3 4" key="1">
    <citation type="journal article" date="2007" name="Nature">
        <title>Evolution of genes and genomes on the Drosophila phylogeny.</title>
        <authorList>
            <consortium name="Drosophila 12 Genomes Consortium"/>
            <person name="Clark A.G."/>
            <person name="Eisen M.B."/>
            <person name="Smith D.R."/>
            <person name="Bergman C.M."/>
            <person name="Oliver B."/>
            <person name="Markow T.A."/>
            <person name="Kaufman T.C."/>
            <person name="Kellis M."/>
            <person name="Gelbart W."/>
            <person name="Iyer V.N."/>
            <person name="Pollard D.A."/>
            <person name="Sackton T.B."/>
            <person name="Larracuente A.M."/>
            <person name="Singh N.D."/>
            <person name="Abad J.P."/>
            <person name="Abt D.N."/>
            <person name="Adryan B."/>
            <person name="Aguade M."/>
            <person name="Akashi H."/>
            <person name="Anderson W.W."/>
            <person name="Aquadro C.F."/>
            <person name="Ardell D.H."/>
            <person name="Arguello R."/>
            <person name="Artieri C.G."/>
            <person name="Barbash D.A."/>
            <person name="Barker D."/>
            <person name="Barsanti P."/>
            <person name="Batterham P."/>
            <person name="Batzoglou S."/>
            <person name="Begun D."/>
            <person name="Bhutkar A."/>
            <person name="Blanco E."/>
            <person name="Bosak S.A."/>
            <person name="Bradley R.K."/>
            <person name="Brand A.D."/>
            <person name="Brent M.R."/>
            <person name="Brooks A.N."/>
            <person name="Brown R.H."/>
            <person name="Butlin R.K."/>
            <person name="Caggese C."/>
            <person name="Calvi B.R."/>
            <person name="Bernardo de Carvalho A."/>
            <person name="Caspi A."/>
            <person name="Castrezana S."/>
            <person name="Celniker S.E."/>
            <person name="Chang J.L."/>
            <person name="Chapple C."/>
            <person name="Chatterji S."/>
            <person name="Chinwalla A."/>
            <person name="Civetta A."/>
            <person name="Clifton S.W."/>
            <person name="Comeron J.M."/>
            <person name="Costello J.C."/>
            <person name="Coyne J.A."/>
            <person name="Daub J."/>
            <person name="David R.G."/>
            <person name="Delcher A.L."/>
            <person name="Delehaunty K."/>
            <person name="Do C.B."/>
            <person name="Ebling H."/>
            <person name="Edwards K."/>
            <person name="Eickbush T."/>
            <person name="Evans J.D."/>
            <person name="Filipski A."/>
            <person name="Findeiss S."/>
            <person name="Freyhult E."/>
            <person name="Fulton L."/>
            <person name="Fulton R."/>
            <person name="Garcia A.C."/>
            <person name="Gardiner A."/>
            <person name="Garfield D.A."/>
            <person name="Garvin B.E."/>
            <person name="Gibson G."/>
            <person name="Gilbert D."/>
            <person name="Gnerre S."/>
            <person name="Godfrey J."/>
            <person name="Good R."/>
            <person name="Gotea V."/>
            <person name="Gravely B."/>
            <person name="Greenberg A.J."/>
            <person name="Griffiths-Jones S."/>
            <person name="Gross S."/>
            <person name="Guigo R."/>
            <person name="Gustafson E.A."/>
            <person name="Haerty W."/>
            <person name="Hahn M.W."/>
            <person name="Halligan D.L."/>
            <person name="Halpern A.L."/>
            <person name="Halter G.M."/>
            <person name="Han M.V."/>
            <person name="Heger A."/>
            <person name="Hillier L."/>
            <person name="Hinrichs A.S."/>
            <person name="Holmes I."/>
            <person name="Hoskins R.A."/>
            <person name="Hubisz M.J."/>
            <person name="Hultmark D."/>
            <person name="Huntley M.A."/>
            <person name="Jaffe D.B."/>
            <person name="Jagadeeshan S."/>
            <person name="Jeck W.R."/>
            <person name="Johnson J."/>
            <person name="Jones C.D."/>
            <person name="Jordan W.C."/>
            <person name="Karpen G.H."/>
            <person name="Kataoka E."/>
            <person name="Keightley P.D."/>
            <person name="Kheradpour P."/>
            <person name="Kirkness E.F."/>
            <person name="Koerich L.B."/>
            <person name="Kristiansen K."/>
            <person name="Kudrna D."/>
            <person name="Kulathinal R.J."/>
            <person name="Kumar S."/>
            <person name="Kwok R."/>
            <person name="Lander E."/>
            <person name="Langley C.H."/>
            <person name="Lapoint R."/>
            <person name="Lazzaro B.P."/>
            <person name="Lee S.J."/>
            <person name="Levesque L."/>
            <person name="Li R."/>
            <person name="Lin C.F."/>
            <person name="Lin M.F."/>
            <person name="Lindblad-Toh K."/>
            <person name="Llopart A."/>
            <person name="Long M."/>
            <person name="Low L."/>
            <person name="Lozovsky E."/>
            <person name="Lu J."/>
            <person name="Luo M."/>
            <person name="Machado C.A."/>
            <person name="Makalowski W."/>
            <person name="Marzo M."/>
            <person name="Matsuda M."/>
            <person name="Matzkin L."/>
            <person name="McAllister B."/>
            <person name="McBride C.S."/>
            <person name="McKernan B."/>
            <person name="McKernan K."/>
            <person name="Mendez-Lago M."/>
            <person name="Minx P."/>
            <person name="Mollenhauer M.U."/>
            <person name="Montooth K."/>
            <person name="Mount S.M."/>
            <person name="Mu X."/>
            <person name="Myers E."/>
            <person name="Negre B."/>
            <person name="Newfeld S."/>
            <person name="Nielsen R."/>
            <person name="Noor M.A."/>
            <person name="O'Grady P."/>
            <person name="Pachter L."/>
            <person name="Papaceit M."/>
            <person name="Parisi M.J."/>
            <person name="Parisi M."/>
            <person name="Parts L."/>
            <person name="Pedersen J.S."/>
            <person name="Pesole G."/>
            <person name="Phillippy A.M."/>
            <person name="Ponting C.P."/>
            <person name="Pop M."/>
            <person name="Porcelli D."/>
            <person name="Powell J.R."/>
            <person name="Prohaska S."/>
            <person name="Pruitt K."/>
            <person name="Puig M."/>
            <person name="Quesneville H."/>
            <person name="Ram K.R."/>
            <person name="Rand D."/>
            <person name="Rasmussen M.D."/>
            <person name="Reed L.K."/>
            <person name="Reenan R."/>
            <person name="Reily A."/>
            <person name="Remington K.A."/>
            <person name="Rieger T.T."/>
            <person name="Ritchie M.G."/>
            <person name="Robin C."/>
            <person name="Rogers Y.H."/>
            <person name="Rohde C."/>
            <person name="Rozas J."/>
            <person name="Rubenfield M.J."/>
            <person name="Ruiz A."/>
            <person name="Russo S."/>
            <person name="Salzberg S.L."/>
            <person name="Sanchez-Gracia A."/>
            <person name="Saranga D.J."/>
            <person name="Sato H."/>
            <person name="Schaeffer S.W."/>
            <person name="Schatz M.C."/>
            <person name="Schlenke T."/>
            <person name="Schwartz R."/>
            <person name="Segarra C."/>
            <person name="Singh R.S."/>
            <person name="Sirot L."/>
            <person name="Sirota M."/>
            <person name="Sisneros N.B."/>
            <person name="Smith C.D."/>
            <person name="Smith T.F."/>
            <person name="Spieth J."/>
            <person name="Stage D.E."/>
            <person name="Stark A."/>
            <person name="Stephan W."/>
            <person name="Strausberg R.L."/>
            <person name="Strempel S."/>
            <person name="Sturgill D."/>
            <person name="Sutton G."/>
            <person name="Sutton G.G."/>
            <person name="Tao W."/>
            <person name="Teichmann S."/>
            <person name="Tobari Y.N."/>
            <person name="Tomimura Y."/>
            <person name="Tsolas J.M."/>
            <person name="Valente V.L."/>
            <person name="Venter E."/>
            <person name="Venter J.C."/>
            <person name="Vicario S."/>
            <person name="Vieira F.G."/>
            <person name="Vilella A.J."/>
            <person name="Villasante A."/>
            <person name="Walenz B."/>
            <person name="Wang J."/>
            <person name="Wasserman M."/>
            <person name="Watts T."/>
            <person name="Wilson D."/>
            <person name="Wilson R.K."/>
            <person name="Wing R.A."/>
            <person name="Wolfner M.F."/>
            <person name="Wong A."/>
            <person name="Wong G.K."/>
            <person name="Wu C.I."/>
            <person name="Wu G."/>
            <person name="Yamamoto D."/>
            <person name="Yang H.P."/>
            <person name="Yang S.P."/>
            <person name="Yorke J.A."/>
            <person name="Yoshida K."/>
            <person name="Zdobnov E."/>
            <person name="Zhang P."/>
            <person name="Zhang Y."/>
            <person name="Zimin A.V."/>
            <person name="Baldwin J."/>
            <person name="Abdouelleil A."/>
            <person name="Abdulkadir J."/>
            <person name="Abebe A."/>
            <person name="Abera B."/>
            <person name="Abreu J."/>
            <person name="Acer S.C."/>
            <person name="Aftuck L."/>
            <person name="Alexander A."/>
            <person name="An P."/>
            <person name="Anderson E."/>
            <person name="Anderson S."/>
            <person name="Arachi H."/>
            <person name="Azer M."/>
            <person name="Bachantsang P."/>
            <person name="Barry A."/>
            <person name="Bayul T."/>
            <person name="Berlin A."/>
            <person name="Bessette D."/>
            <person name="Bloom T."/>
            <person name="Blye J."/>
            <person name="Boguslavskiy L."/>
            <person name="Bonnet C."/>
            <person name="Boukhgalter B."/>
            <person name="Bourzgui I."/>
            <person name="Brown A."/>
            <person name="Cahill P."/>
            <person name="Channer S."/>
            <person name="Cheshatsang Y."/>
            <person name="Chuda L."/>
            <person name="Citroen M."/>
            <person name="Collymore A."/>
            <person name="Cooke P."/>
            <person name="Costello M."/>
            <person name="D'Aco K."/>
            <person name="Daza R."/>
            <person name="De Haan G."/>
            <person name="DeGray S."/>
            <person name="DeMaso C."/>
            <person name="Dhargay N."/>
            <person name="Dooley K."/>
            <person name="Dooley E."/>
            <person name="Doricent M."/>
            <person name="Dorje P."/>
            <person name="Dorjee K."/>
            <person name="Dupes A."/>
            <person name="Elong R."/>
            <person name="Falk J."/>
            <person name="Farina A."/>
            <person name="Faro S."/>
            <person name="Ferguson D."/>
            <person name="Fisher S."/>
            <person name="Foley C.D."/>
            <person name="Franke A."/>
            <person name="Friedrich D."/>
            <person name="Gadbois L."/>
            <person name="Gearin G."/>
            <person name="Gearin C.R."/>
            <person name="Giannoukos G."/>
            <person name="Goode T."/>
            <person name="Graham J."/>
            <person name="Grandbois E."/>
            <person name="Grewal S."/>
            <person name="Gyaltsen K."/>
            <person name="Hafez N."/>
            <person name="Hagos B."/>
            <person name="Hall J."/>
            <person name="Henson C."/>
            <person name="Hollinger A."/>
            <person name="Honan T."/>
            <person name="Huard M.D."/>
            <person name="Hughes L."/>
            <person name="Hurhula B."/>
            <person name="Husby M.E."/>
            <person name="Kamat A."/>
            <person name="Kanga B."/>
            <person name="Kashin S."/>
            <person name="Khazanovich D."/>
            <person name="Kisner P."/>
            <person name="Lance K."/>
            <person name="Lara M."/>
            <person name="Lee W."/>
            <person name="Lennon N."/>
            <person name="Letendre F."/>
            <person name="LeVine R."/>
            <person name="Lipovsky A."/>
            <person name="Liu X."/>
            <person name="Liu J."/>
            <person name="Liu S."/>
            <person name="Lokyitsang T."/>
            <person name="Lokyitsang Y."/>
            <person name="Lubonja R."/>
            <person name="Lui A."/>
            <person name="MacDonald P."/>
            <person name="Magnisalis V."/>
            <person name="Maru K."/>
            <person name="Matthews C."/>
            <person name="McCusker W."/>
            <person name="McDonough S."/>
            <person name="Mehta T."/>
            <person name="Meldrim J."/>
            <person name="Meneus L."/>
            <person name="Mihai O."/>
            <person name="Mihalev A."/>
            <person name="Mihova T."/>
            <person name="Mittelman R."/>
            <person name="Mlenga V."/>
            <person name="Montmayeur A."/>
            <person name="Mulrain L."/>
            <person name="Navidi A."/>
            <person name="Naylor J."/>
            <person name="Negash T."/>
            <person name="Nguyen T."/>
            <person name="Nguyen N."/>
            <person name="Nicol R."/>
            <person name="Norbu C."/>
            <person name="Norbu N."/>
            <person name="Novod N."/>
            <person name="O'Neill B."/>
            <person name="Osman S."/>
            <person name="Markiewicz E."/>
            <person name="Oyono O.L."/>
            <person name="Patti C."/>
            <person name="Phunkhang P."/>
            <person name="Pierre F."/>
            <person name="Priest M."/>
            <person name="Raghuraman S."/>
            <person name="Rege F."/>
            <person name="Reyes R."/>
            <person name="Rise C."/>
            <person name="Rogov P."/>
            <person name="Ross K."/>
            <person name="Ryan E."/>
            <person name="Settipalli S."/>
            <person name="Shea T."/>
            <person name="Sherpa N."/>
            <person name="Shi L."/>
            <person name="Shih D."/>
            <person name="Sparrow T."/>
            <person name="Spaulding J."/>
            <person name="Stalker J."/>
            <person name="Stange-Thomann N."/>
            <person name="Stavropoulos S."/>
            <person name="Stone C."/>
            <person name="Strader C."/>
            <person name="Tesfaye S."/>
            <person name="Thomson T."/>
            <person name="Thoulutsang Y."/>
            <person name="Thoulutsang D."/>
            <person name="Topham K."/>
            <person name="Topping I."/>
            <person name="Tsamla T."/>
            <person name="Vassiliev H."/>
            <person name="Vo A."/>
            <person name="Wangchuk T."/>
            <person name="Wangdi T."/>
            <person name="Weiand M."/>
            <person name="Wilkinson J."/>
            <person name="Wilson A."/>
            <person name="Yadav S."/>
            <person name="Young G."/>
            <person name="Yu Q."/>
            <person name="Zembek L."/>
            <person name="Zhong D."/>
            <person name="Zimmer A."/>
            <person name="Zwirko Z."/>
            <person name="Jaffe D.B."/>
            <person name="Alvarez P."/>
            <person name="Brockman W."/>
            <person name="Butler J."/>
            <person name="Chin C."/>
            <person name="Gnerre S."/>
            <person name="Grabherr M."/>
            <person name="Kleber M."/>
            <person name="Mauceli E."/>
            <person name="MacCallum I."/>
        </authorList>
    </citation>
    <scope>NUCLEOTIDE SEQUENCE [LARGE SCALE GENOMIC DNA]</scope>
    <source>
        <strain evidence="4">Tucson 15010-1051.87</strain>
    </source>
</reference>
<dbReference type="InParanoid" id="B4LJI4"/>
<sequence length="312" mass="35025">MWLLLLLANGWQLPELNALRCPAENAAPLQFQLVRQCQRAATTEALALESTPTLEACMKLARELRGLALNYAPGGPERRTNRFEQQPRDAYDKEARKRLTVFEQPADFFNCHVLQCPQNISFAGMLNDSRFDYYSLYGRPTALHNISCVPHVGLFVFYTRPASYLNASRSCSHASEFSGSLAHVASEARTYALSRWLFEYNKQRAGEQPVPGIFLAYVGLQFNSSSSLRPMDYRNAQQESLLCFLYRAWHEGHPRSGGSQANASCVALTPKGTWQTLSCERELPFICEIFTPARSSTNRQLDTGANAADACY</sequence>
<dbReference type="CDD" id="cd00037">
    <property type="entry name" value="CLECT"/>
    <property type="match status" value="1"/>
</dbReference>
<dbReference type="HOGENOM" id="CLU_075159_0_0_1"/>
<dbReference type="InterPro" id="IPR016186">
    <property type="entry name" value="C-type_lectin-like/link_sf"/>
</dbReference>
<feature type="signal peptide" evidence="1">
    <location>
        <begin position="1"/>
        <end position="18"/>
    </location>
</feature>
<feature type="chain" id="PRO_5002815963" description="C-type lectin domain-containing protein" evidence="1">
    <location>
        <begin position="19"/>
        <end position="312"/>
    </location>
</feature>
<organism evidence="3 4">
    <name type="scientific">Drosophila virilis</name>
    <name type="common">Fruit fly</name>
    <dbReference type="NCBI Taxonomy" id="7244"/>
    <lineage>
        <taxon>Eukaryota</taxon>
        <taxon>Metazoa</taxon>
        <taxon>Ecdysozoa</taxon>
        <taxon>Arthropoda</taxon>
        <taxon>Hexapoda</taxon>
        <taxon>Insecta</taxon>
        <taxon>Pterygota</taxon>
        <taxon>Neoptera</taxon>
        <taxon>Endopterygota</taxon>
        <taxon>Diptera</taxon>
        <taxon>Brachycera</taxon>
        <taxon>Muscomorpha</taxon>
        <taxon>Ephydroidea</taxon>
        <taxon>Drosophilidae</taxon>
        <taxon>Drosophila</taxon>
    </lineage>
</organism>
<dbReference type="eggNOG" id="KOG4297">
    <property type="taxonomic scope" value="Eukaryota"/>
</dbReference>
<dbReference type="AlphaFoldDB" id="B4LJI4"/>
<evidence type="ECO:0000313" key="4">
    <source>
        <dbReference type="Proteomes" id="UP000008792"/>
    </source>
</evidence>
<gene>
    <name evidence="3" type="primary">Dvir\GJ20250</name>
    <name evidence="3" type="ORF">Dvir_GJ20250</name>
</gene>
<proteinExistence type="predicted"/>
<accession>B4LJI4</accession>
<protein>
    <recommendedName>
        <fullName evidence="2">C-type lectin domain-containing protein</fullName>
    </recommendedName>
</protein>
<keyword evidence="4" id="KW-1185">Reference proteome</keyword>
<dbReference type="InterPro" id="IPR016187">
    <property type="entry name" value="CTDL_fold"/>
</dbReference>
<name>B4LJI4_DROVI</name>